<organism evidence="1">
    <name type="scientific">Arundo donax</name>
    <name type="common">Giant reed</name>
    <name type="synonym">Donax arundinaceus</name>
    <dbReference type="NCBI Taxonomy" id="35708"/>
    <lineage>
        <taxon>Eukaryota</taxon>
        <taxon>Viridiplantae</taxon>
        <taxon>Streptophyta</taxon>
        <taxon>Embryophyta</taxon>
        <taxon>Tracheophyta</taxon>
        <taxon>Spermatophyta</taxon>
        <taxon>Magnoliopsida</taxon>
        <taxon>Liliopsida</taxon>
        <taxon>Poales</taxon>
        <taxon>Poaceae</taxon>
        <taxon>PACMAD clade</taxon>
        <taxon>Arundinoideae</taxon>
        <taxon>Arundineae</taxon>
        <taxon>Arundo</taxon>
    </lineage>
</organism>
<sequence>MCVSLISPDTYLSYGLIFVRILWRLGLLAAGPFSFLGWMGCSGACLTLLYTSDTSCFDLLVAIMEA</sequence>
<accession>A0A0A8ZUG4</accession>
<evidence type="ECO:0000313" key="1">
    <source>
        <dbReference type="EMBL" id="JAD43029.1"/>
    </source>
</evidence>
<protein>
    <submittedName>
        <fullName evidence="1">Uncharacterized protein</fullName>
    </submittedName>
</protein>
<proteinExistence type="predicted"/>
<reference evidence="1" key="2">
    <citation type="journal article" date="2015" name="Data Brief">
        <title>Shoot transcriptome of the giant reed, Arundo donax.</title>
        <authorList>
            <person name="Barrero R.A."/>
            <person name="Guerrero F.D."/>
            <person name="Moolhuijzen P."/>
            <person name="Goolsby J.A."/>
            <person name="Tidwell J."/>
            <person name="Bellgard S.E."/>
            <person name="Bellgard M.I."/>
        </authorList>
    </citation>
    <scope>NUCLEOTIDE SEQUENCE</scope>
    <source>
        <tissue evidence="1">Shoot tissue taken approximately 20 cm above the soil surface</tissue>
    </source>
</reference>
<dbReference type="AlphaFoldDB" id="A0A0A8ZUG4"/>
<name>A0A0A8ZUG4_ARUDO</name>
<reference evidence="1" key="1">
    <citation type="submission" date="2014-09" db="EMBL/GenBank/DDBJ databases">
        <authorList>
            <person name="Magalhaes I.L.F."/>
            <person name="Oliveira U."/>
            <person name="Santos F.R."/>
            <person name="Vidigal T.H.D.A."/>
            <person name="Brescovit A.D."/>
            <person name="Santos A.J."/>
        </authorList>
    </citation>
    <scope>NUCLEOTIDE SEQUENCE</scope>
    <source>
        <tissue evidence="1">Shoot tissue taken approximately 20 cm above the soil surface</tissue>
    </source>
</reference>
<dbReference type="EMBL" id="GBRH01254866">
    <property type="protein sequence ID" value="JAD43029.1"/>
    <property type="molecule type" value="Transcribed_RNA"/>
</dbReference>